<dbReference type="Proteomes" id="UP000603453">
    <property type="component" value="Unassembled WGS sequence"/>
</dbReference>
<accession>A0A8H7QQQ5</accession>
<comment type="caution">
    <text evidence="1">The sequence shown here is derived from an EMBL/GenBank/DDBJ whole genome shotgun (WGS) entry which is preliminary data.</text>
</comment>
<dbReference type="OrthoDB" id="2225190at2759"/>
<keyword evidence="2" id="KW-1185">Reference proteome</keyword>
<evidence type="ECO:0000313" key="2">
    <source>
        <dbReference type="Proteomes" id="UP000603453"/>
    </source>
</evidence>
<reference evidence="1" key="1">
    <citation type="submission" date="2020-12" db="EMBL/GenBank/DDBJ databases">
        <title>Metabolic potential, ecology and presence of endohyphal bacteria is reflected in genomic diversity of Mucoromycotina.</title>
        <authorList>
            <person name="Muszewska A."/>
            <person name="Okrasinska A."/>
            <person name="Steczkiewicz K."/>
            <person name="Drgas O."/>
            <person name="Orlowska M."/>
            <person name="Perlinska-Lenart U."/>
            <person name="Aleksandrzak-Piekarczyk T."/>
            <person name="Szatraj K."/>
            <person name="Zielenkiewicz U."/>
            <person name="Pilsyk S."/>
            <person name="Malc E."/>
            <person name="Mieczkowski P."/>
            <person name="Kruszewska J.S."/>
            <person name="Biernat P."/>
            <person name="Pawlowska J."/>
        </authorList>
    </citation>
    <scope>NUCLEOTIDE SEQUENCE</scope>
    <source>
        <strain evidence="1">WA0000017839</strain>
    </source>
</reference>
<organism evidence="1 2">
    <name type="scientific">Mucor saturninus</name>
    <dbReference type="NCBI Taxonomy" id="64648"/>
    <lineage>
        <taxon>Eukaryota</taxon>
        <taxon>Fungi</taxon>
        <taxon>Fungi incertae sedis</taxon>
        <taxon>Mucoromycota</taxon>
        <taxon>Mucoromycotina</taxon>
        <taxon>Mucoromycetes</taxon>
        <taxon>Mucorales</taxon>
        <taxon>Mucorineae</taxon>
        <taxon>Mucoraceae</taxon>
        <taxon>Mucor</taxon>
    </lineage>
</organism>
<sequence>MEYEYIKLDKENIFGLSLLVNFTSLSRLVIYSYSTSNLSLTDILNNCPNIVSLDFSSYYAVPDSVYNLETNMKQTKLKNLELAIPTLTKSCMNYLSRCLILDKLETFNINLTEEEIYGMLNREGIDNVLKMARQLSSVKNIKLYANPENDGTFELPNPEDRMTILYSLIHALQGNRVMNCFATYSDIKPLEFSISVSNGEKLNFLYGISQSDYTPDYENRSLFIDELPMPDKNVSIIGPDIINKLLFIMINPTEIFTPDLLRYVVLDCPHASSLTITSWNNYSSYEVEAEKDTTKIVLKASIMPSQEVLDLLSAFLPEAKKFKIETPRGCDLFVASKFTIDFTRFRFLEKLTINIHNNHHTAQIAFVSMRFADDDTINDYEITPVNGPNSGFKLLPVNEREYSNSSNGSLIIYLHRIETVKFKSELPRKLIATFRFGELISTR</sequence>
<evidence type="ECO:0000313" key="1">
    <source>
        <dbReference type="EMBL" id="KAG2196774.1"/>
    </source>
</evidence>
<protein>
    <submittedName>
        <fullName evidence="1">Uncharacterized protein</fullName>
    </submittedName>
</protein>
<dbReference type="EMBL" id="JAEPRD010000140">
    <property type="protein sequence ID" value="KAG2196774.1"/>
    <property type="molecule type" value="Genomic_DNA"/>
</dbReference>
<dbReference type="AlphaFoldDB" id="A0A8H7QQQ5"/>
<name>A0A8H7QQQ5_9FUNG</name>
<gene>
    <name evidence="1" type="ORF">INT47_009665</name>
</gene>
<proteinExistence type="predicted"/>